<comment type="cofactor">
    <cofactor evidence="3">
        <name>Mg(2+)</name>
        <dbReference type="ChEBI" id="CHEBI:18420"/>
    </cofactor>
</comment>
<dbReference type="NCBIfam" id="TIGR02482">
    <property type="entry name" value="PFKA_ATP"/>
    <property type="match status" value="1"/>
</dbReference>
<feature type="binding site" description="in other chain" evidence="3">
    <location>
        <begin position="185"/>
        <end position="187"/>
    </location>
    <ligand>
        <name>ADP</name>
        <dbReference type="ChEBI" id="CHEBI:456216"/>
        <note>allosteric activator; ligand shared between dimeric partners</note>
    </ligand>
</feature>
<keyword evidence="2 3" id="KW-0021">Allosteric enzyme</keyword>
<keyword evidence="3" id="KW-0418">Kinase</keyword>
<comment type="subcellular location">
    <subcellularLocation>
        <location evidence="3">Cytoplasm</location>
    </subcellularLocation>
</comment>
<comment type="similarity">
    <text evidence="3">Belongs to the phosphofructokinase type A (PFKA) family. ATP-dependent PFK group I subfamily. Prokaryotic clade 'B1' sub-subfamily.</text>
</comment>
<feature type="binding site" evidence="3">
    <location>
        <begin position="102"/>
        <end position="105"/>
    </location>
    <ligand>
        <name>ATP</name>
        <dbReference type="ChEBI" id="CHEBI:30616"/>
    </ligand>
</feature>
<sequence>MKKIAVLTSGGDAPGMNAAIRAVVRSGIYNDVKVMAIKQGFNGLINANIEEMNLSSVADIIHRGGTILRTARSEEFRTEEGQRKALNVINVLGIEGIIVIGGDGSFKGAKKLNDLGIPTIGVPGTIDNDLGYTDYTIGFDTSINTVIDAISKIRDTSTSHGRANIIEVMGRHCGDIALMAGLAGGAESIIVPEVGFNVDQVCNKLLKGRNRGKLHSIIILAEGVGGAVEMSKEIEDKTGIETRATILGHIQRGGSPTASDRILASKMGAKAVDLLLQGVGNRVVGVNGKKLIDMDIDEALSIKSNFDMETYELAKILSI</sequence>
<keyword evidence="3" id="KW-0324">Glycolysis</keyword>
<gene>
    <name evidence="3 5" type="primary">pfkA</name>
    <name evidence="5" type="ORF">KQI88_01165</name>
</gene>
<dbReference type="RefSeq" id="WP_216414532.1">
    <property type="nucleotide sequence ID" value="NZ_JAHLQK010000001.1"/>
</dbReference>
<dbReference type="PROSITE" id="PS00433">
    <property type="entry name" value="PHOSPHOFRUCTOKINASE"/>
    <property type="match status" value="1"/>
</dbReference>
<organism evidence="5 6">
    <name type="scientific">Alkaliphilus flagellatus</name>
    <dbReference type="NCBI Taxonomy" id="2841507"/>
    <lineage>
        <taxon>Bacteria</taxon>
        <taxon>Bacillati</taxon>
        <taxon>Bacillota</taxon>
        <taxon>Clostridia</taxon>
        <taxon>Peptostreptococcales</taxon>
        <taxon>Natronincolaceae</taxon>
        <taxon>Alkaliphilus</taxon>
    </lineage>
</organism>
<dbReference type="HAMAP" id="MF_00339">
    <property type="entry name" value="Phosphofructokinase_I_B1"/>
    <property type="match status" value="1"/>
</dbReference>
<feature type="binding site" evidence="3">
    <location>
        <position position="243"/>
    </location>
    <ligand>
        <name>substrate</name>
        <note>ligand shared between dimeric partners</note>
    </ligand>
</feature>
<feature type="binding site" description="in other chain" evidence="3">
    <location>
        <position position="222"/>
    </location>
    <ligand>
        <name>substrate</name>
        <note>ligand shared between dimeric partners</note>
    </ligand>
</feature>
<comment type="caution">
    <text evidence="3">Lacks conserved residue(s) required for the propagation of feature annotation.</text>
</comment>
<accession>A0ABS6FYR8</accession>
<feature type="binding site" description="in other chain" evidence="3">
    <location>
        <begin position="125"/>
        <end position="127"/>
    </location>
    <ligand>
        <name>substrate</name>
        <note>ligand shared between dimeric partners</note>
    </ligand>
</feature>
<comment type="catalytic activity">
    <reaction evidence="3">
        <text>beta-D-fructose 6-phosphate + ATP = beta-D-fructose 1,6-bisphosphate + ADP + H(+)</text>
        <dbReference type="Rhea" id="RHEA:16109"/>
        <dbReference type="ChEBI" id="CHEBI:15378"/>
        <dbReference type="ChEBI" id="CHEBI:30616"/>
        <dbReference type="ChEBI" id="CHEBI:32966"/>
        <dbReference type="ChEBI" id="CHEBI:57634"/>
        <dbReference type="ChEBI" id="CHEBI:456216"/>
        <dbReference type="EC" id="2.7.1.11"/>
    </reaction>
</comment>
<comment type="activity regulation">
    <text evidence="3">Allosterically activated by ADP and other diphosphonucleosides, and allosterically inhibited by phosphoenolpyruvate.</text>
</comment>
<keyword evidence="3 5" id="KW-0808">Transferase</keyword>
<reference evidence="5 6" key="1">
    <citation type="submission" date="2021-06" db="EMBL/GenBank/DDBJ databases">
        <authorList>
            <person name="Sun Q."/>
            <person name="Li D."/>
        </authorList>
    </citation>
    <scope>NUCLEOTIDE SEQUENCE [LARGE SCALE GENOMIC DNA]</scope>
    <source>
        <strain evidence="5 6">MSJ-5</strain>
    </source>
</reference>
<keyword evidence="3" id="KW-0963">Cytoplasm</keyword>
<dbReference type="NCBIfam" id="NF002872">
    <property type="entry name" value="PRK03202.1"/>
    <property type="match status" value="1"/>
</dbReference>
<feature type="binding site" description="in other chain" evidence="3">
    <location>
        <begin position="169"/>
        <end position="171"/>
    </location>
    <ligand>
        <name>substrate</name>
        <note>ligand shared between dimeric partners</note>
    </ligand>
</feature>
<dbReference type="InterPro" id="IPR012003">
    <property type="entry name" value="ATP_PFK_prok-type"/>
</dbReference>
<feature type="binding site" description="in other chain" evidence="3">
    <location>
        <begin position="213"/>
        <end position="215"/>
    </location>
    <ligand>
        <name>ADP</name>
        <dbReference type="ChEBI" id="CHEBI:456216"/>
        <note>allosteric activator; ligand shared between dimeric partners</note>
    </ligand>
</feature>
<dbReference type="InterPro" id="IPR012828">
    <property type="entry name" value="PFKA_ATP_prok"/>
</dbReference>
<comment type="pathway">
    <text evidence="3">Carbohydrate degradation; glycolysis; D-glyceraldehyde 3-phosphate and glycerone phosphate from D-glucose: step 3/4.</text>
</comment>
<feature type="binding site" description="in other chain" evidence="3">
    <location>
        <position position="154"/>
    </location>
    <ligand>
        <name>ADP</name>
        <dbReference type="ChEBI" id="CHEBI:456216"/>
        <note>allosteric activator; ligand shared between dimeric partners</note>
    </ligand>
</feature>
<feature type="binding site" evidence="3">
    <location>
        <position position="11"/>
    </location>
    <ligand>
        <name>ATP</name>
        <dbReference type="ChEBI" id="CHEBI:30616"/>
    </ligand>
</feature>
<comment type="subunit">
    <text evidence="3">Homotetramer.</text>
</comment>
<comment type="function">
    <text evidence="1 3">Catalyzes the phosphorylation of D-fructose 6-phosphate to fructose 1,6-bisphosphate by ATP, the first committing step of glycolysis.</text>
</comment>
<feature type="binding site" evidence="3">
    <location>
        <position position="103"/>
    </location>
    <ligand>
        <name>Mg(2+)</name>
        <dbReference type="ChEBI" id="CHEBI:18420"/>
        <note>catalytic</note>
    </ligand>
</feature>
<dbReference type="EC" id="2.7.1.11" evidence="3"/>
<feature type="active site" description="Proton acceptor" evidence="3">
    <location>
        <position position="127"/>
    </location>
</feature>
<feature type="domain" description="Phosphofructokinase" evidence="4">
    <location>
        <begin position="3"/>
        <end position="275"/>
    </location>
</feature>
<feature type="binding site" evidence="3">
    <location>
        <begin position="72"/>
        <end position="73"/>
    </location>
    <ligand>
        <name>ATP</name>
        <dbReference type="ChEBI" id="CHEBI:30616"/>
    </ligand>
</feature>
<comment type="caution">
    <text evidence="5">The sequence shown here is derived from an EMBL/GenBank/DDBJ whole genome shotgun (WGS) entry which is preliminary data.</text>
</comment>
<evidence type="ECO:0000313" key="5">
    <source>
        <dbReference type="EMBL" id="MBU5675026.1"/>
    </source>
</evidence>
<feature type="binding site" description="in other chain" evidence="3">
    <location>
        <begin position="249"/>
        <end position="252"/>
    </location>
    <ligand>
        <name>substrate</name>
        <note>ligand shared between dimeric partners</note>
    </ligand>
</feature>
<evidence type="ECO:0000256" key="3">
    <source>
        <dbReference type="HAMAP-Rule" id="MF_00339"/>
    </source>
</evidence>
<feature type="binding site" description="in other chain" evidence="3">
    <location>
        <position position="211"/>
    </location>
    <ligand>
        <name>ADP</name>
        <dbReference type="ChEBI" id="CHEBI:456216"/>
        <note>allosteric activator; ligand shared between dimeric partners</note>
    </ligand>
</feature>
<name>A0ABS6FYR8_9FIRM</name>
<dbReference type="Proteomes" id="UP000779508">
    <property type="component" value="Unassembled WGS sequence"/>
</dbReference>
<keyword evidence="3" id="KW-0479">Metal-binding</keyword>
<evidence type="ECO:0000256" key="2">
    <source>
        <dbReference type="ARBA" id="ARBA00022533"/>
    </source>
</evidence>
<dbReference type="InterPro" id="IPR000023">
    <property type="entry name" value="Phosphofructokinase_dom"/>
</dbReference>
<dbReference type="PANTHER" id="PTHR13697:SF4">
    <property type="entry name" value="ATP-DEPENDENT 6-PHOSPHOFRUCTOKINASE"/>
    <property type="match status" value="1"/>
</dbReference>
<feature type="binding site" evidence="3">
    <location>
        <position position="162"/>
    </location>
    <ligand>
        <name>substrate</name>
        <note>ligand shared between dimeric partners</note>
    </ligand>
</feature>
<protein>
    <recommendedName>
        <fullName evidence="3">ATP-dependent 6-phosphofructokinase</fullName>
        <shortName evidence="3">ATP-PFK</shortName>
        <shortName evidence="3">Phosphofructokinase</shortName>
        <ecNumber evidence="3">2.7.1.11</ecNumber>
    </recommendedName>
    <alternativeName>
        <fullName evidence="3">Phosphohexokinase</fullName>
    </alternativeName>
</protein>
<keyword evidence="3" id="KW-0460">Magnesium</keyword>
<evidence type="ECO:0000259" key="4">
    <source>
        <dbReference type="Pfam" id="PF00365"/>
    </source>
</evidence>
<dbReference type="GO" id="GO:0003872">
    <property type="term" value="F:6-phosphofructokinase activity"/>
    <property type="evidence" value="ECO:0007669"/>
    <property type="project" value="UniProtKB-EC"/>
</dbReference>
<keyword evidence="3" id="KW-0547">Nucleotide-binding</keyword>
<evidence type="ECO:0000313" key="6">
    <source>
        <dbReference type="Proteomes" id="UP000779508"/>
    </source>
</evidence>
<dbReference type="EMBL" id="JAHLQK010000001">
    <property type="protein sequence ID" value="MBU5675026.1"/>
    <property type="molecule type" value="Genomic_DNA"/>
</dbReference>
<dbReference type="Pfam" id="PF00365">
    <property type="entry name" value="PFK"/>
    <property type="match status" value="1"/>
</dbReference>
<dbReference type="InterPro" id="IPR015912">
    <property type="entry name" value="Phosphofructokinase_CS"/>
</dbReference>
<keyword evidence="3" id="KW-0067">ATP-binding</keyword>
<feature type="binding site" evidence="3">
    <location>
        <begin position="21"/>
        <end position="25"/>
    </location>
    <ligand>
        <name>ADP</name>
        <dbReference type="ChEBI" id="CHEBI:456216"/>
        <note>allosteric activator; ligand shared between dimeric partners</note>
    </ligand>
</feature>
<dbReference type="PANTHER" id="PTHR13697">
    <property type="entry name" value="PHOSPHOFRUCTOKINASE"/>
    <property type="match status" value="1"/>
</dbReference>
<dbReference type="PIRSF" id="PIRSF000532">
    <property type="entry name" value="ATP_PFK_prok"/>
    <property type="match status" value="1"/>
</dbReference>
<evidence type="ECO:0000256" key="1">
    <source>
        <dbReference type="ARBA" id="ARBA00002659"/>
    </source>
</evidence>
<proteinExistence type="inferred from homology"/>
<keyword evidence="6" id="KW-1185">Reference proteome</keyword>